<accession>E5Y6G8</accession>
<dbReference type="GO" id="GO:0032259">
    <property type="term" value="P:methylation"/>
    <property type="evidence" value="ECO:0007669"/>
    <property type="project" value="UniProtKB-KW"/>
</dbReference>
<evidence type="ECO:0000313" key="8">
    <source>
        <dbReference type="Proteomes" id="UP000006034"/>
    </source>
</evidence>
<dbReference type="GO" id="GO:0008168">
    <property type="term" value="F:methyltransferase activity"/>
    <property type="evidence" value="ECO:0007669"/>
    <property type="project" value="UniProtKB-KW"/>
</dbReference>
<dbReference type="GeneID" id="78087461"/>
<keyword evidence="8" id="KW-1185">Reference proteome</keyword>
<protein>
    <submittedName>
        <fullName evidence="7">Cyclopropane-fatty-acyl-phospholipid synthase</fullName>
    </submittedName>
</protein>
<dbReference type="InterPro" id="IPR003333">
    <property type="entry name" value="CMAS"/>
</dbReference>
<keyword evidence="3" id="KW-0808">Transferase</keyword>
<organism evidence="7 8">
    <name type="scientific">Bilophila wadsworthia (strain 3_1_6)</name>
    <dbReference type="NCBI Taxonomy" id="563192"/>
    <lineage>
        <taxon>Bacteria</taxon>
        <taxon>Pseudomonadati</taxon>
        <taxon>Thermodesulfobacteriota</taxon>
        <taxon>Desulfovibrionia</taxon>
        <taxon>Desulfovibrionales</taxon>
        <taxon>Desulfovibrionaceae</taxon>
        <taxon>Bilophila</taxon>
    </lineage>
</organism>
<dbReference type="NCBIfam" id="NF008686">
    <property type="entry name" value="PRK11705.1"/>
    <property type="match status" value="1"/>
</dbReference>
<comment type="similarity">
    <text evidence="1">Belongs to the CFA/CMAS family.</text>
</comment>
<name>E5Y6G8_BILW3</name>
<dbReference type="Proteomes" id="UP000006034">
    <property type="component" value="Unassembled WGS sequence"/>
</dbReference>
<dbReference type="CDD" id="cd02440">
    <property type="entry name" value="AdoMet_MTases"/>
    <property type="match status" value="1"/>
</dbReference>
<evidence type="ECO:0000256" key="6">
    <source>
        <dbReference type="PIRSR" id="PIRSR003085-1"/>
    </source>
</evidence>
<reference evidence="7 8" key="2">
    <citation type="submission" date="2013-04" db="EMBL/GenBank/DDBJ databases">
        <title>The Genome Sequence of Bilophila wadsworthia 3_1_6.</title>
        <authorList>
            <consortium name="The Broad Institute Genomics Platform"/>
            <person name="Earl A."/>
            <person name="Ward D."/>
            <person name="Feldgarden M."/>
            <person name="Gevers D."/>
            <person name="Sibley C."/>
            <person name="Strauss J."/>
            <person name="Allen-Vercoe E."/>
            <person name="Walker B."/>
            <person name="Young S."/>
            <person name="Zeng Q."/>
            <person name="Gargeya S."/>
            <person name="Fitzgerald M."/>
            <person name="Haas B."/>
            <person name="Abouelleil A."/>
            <person name="Allen A.W."/>
            <person name="Alvarado L."/>
            <person name="Arachchi H.M."/>
            <person name="Berlin A.M."/>
            <person name="Chapman S.B."/>
            <person name="Gainer-Dewar J."/>
            <person name="Goldberg J."/>
            <person name="Griggs A."/>
            <person name="Gujja S."/>
            <person name="Hansen M."/>
            <person name="Howarth C."/>
            <person name="Imamovic A."/>
            <person name="Ireland A."/>
            <person name="Larimer J."/>
            <person name="McCowan C."/>
            <person name="Murphy C."/>
            <person name="Pearson M."/>
            <person name="Poon T.W."/>
            <person name="Priest M."/>
            <person name="Roberts A."/>
            <person name="Saif S."/>
            <person name="Shea T."/>
            <person name="Sisk P."/>
            <person name="Sykes S."/>
            <person name="Wortman J."/>
            <person name="Nusbaum C."/>
            <person name="Birren B."/>
        </authorList>
    </citation>
    <scope>NUCLEOTIDE SEQUENCE [LARGE SCALE GENOMIC DNA]</scope>
    <source>
        <strain evidence="7 8">3_1_6</strain>
    </source>
</reference>
<dbReference type="Pfam" id="PF02353">
    <property type="entry name" value="CMAS"/>
    <property type="match status" value="1"/>
</dbReference>
<keyword evidence="2" id="KW-0489">Methyltransferase</keyword>
<feature type="active site" evidence="6">
    <location>
        <position position="341"/>
    </location>
</feature>
<keyword evidence="5" id="KW-0443">Lipid metabolism</keyword>
<dbReference type="PANTHER" id="PTHR43667">
    <property type="entry name" value="CYCLOPROPANE-FATTY-ACYL-PHOSPHOLIPID SYNTHASE"/>
    <property type="match status" value="1"/>
</dbReference>
<dbReference type="eggNOG" id="COG2230">
    <property type="taxonomic scope" value="Bacteria"/>
</dbReference>
<dbReference type="InterPro" id="IPR029063">
    <property type="entry name" value="SAM-dependent_MTases_sf"/>
</dbReference>
<evidence type="ECO:0000256" key="4">
    <source>
        <dbReference type="ARBA" id="ARBA00022691"/>
    </source>
</evidence>
<evidence type="ECO:0000256" key="3">
    <source>
        <dbReference type="ARBA" id="ARBA00022679"/>
    </source>
</evidence>
<evidence type="ECO:0000313" key="7">
    <source>
        <dbReference type="EMBL" id="EFV44440.1"/>
    </source>
</evidence>
<dbReference type="STRING" id="563192.HMPREF0179_01781"/>
<dbReference type="OrthoDB" id="9782855at2"/>
<comment type="caution">
    <text evidence="7">The sequence shown here is derived from an EMBL/GenBank/DDBJ whole genome shotgun (WGS) entry which is preliminary data.</text>
</comment>
<dbReference type="AlphaFoldDB" id="E5Y6G8"/>
<sequence>MDAKAVLTSMLAEADIRVGGDRPWDIRVHNEGLYKRVLREGTLGAGEAYLEGWWDCDQLDVMFCKALHAHLEDKVRRNLPNALIVASQLLFNLQSVARAPMVAEQHYNTDNAMFARMLGPTMNYSCGYWKDAETLDEAQRNKMDLICRKLDLKEGMSVLDIGCGWGGLSLYMAKEYGVKVTGVTISTEQLAYAREHDAGHLVNWLLQDYRSMEGQFDRIVSVGMFEHVGRKNYDIFMKTTKRLLKPSGLFLLHTIGNSKKKTGTDPWINKYIFPNGMLPSPVCVAKAITGLYVMEDWHNFGADYDKTLMAWHQRFEEGYAEGAFQCSERVRRMYRYYLLSCAGAFRARDIQLWQIVLSPEGVEGGYCCQR</sequence>
<evidence type="ECO:0000256" key="5">
    <source>
        <dbReference type="ARBA" id="ARBA00023098"/>
    </source>
</evidence>
<evidence type="ECO:0000256" key="2">
    <source>
        <dbReference type="ARBA" id="ARBA00022603"/>
    </source>
</evidence>
<dbReference type="GO" id="GO:0008610">
    <property type="term" value="P:lipid biosynthetic process"/>
    <property type="evidence" value="ECO:0007669"/>
    <property type="project" value="InterPro"/>
</dbReference>
<gene>
    <name evidence="7" type="ORF">HMPREF0179_01781</name>
</gene>
<dbReference type="SUPFAM" id="SSF53335">
    <property type="entry name" value="S-adenosyl-L-methionine-dependent methyltransferases"/>
    <property type="match status" value="1"/>
</dbReference>
<dbReference type="InterPro" id="IPR050723">
    <property type="entry name" value="CFA/CMAS"/>
</dbReference>
<dbReference type="PANTHER" id="PTHR43667:SF1">
    <property type="entry name" value="CYCLOPROPANE-FATTY-ACYL-PHOSPHOLIPID SYNTHASE"/>
    <property type="match status" value="1"/>
</dbReference>
<dbReference type="PIRSF" id="PIRSF003085">
    <property type="entry name" value="CMAS"/>
    <property type="match status" value="1"/>
</dbReference>
<dbReference type="Gene3D" id="3.40.50.150">
    <property type="entry name" value="Vaccinia Virus protein VP39"/>
    <property type="match status" value="1"/>
</dbReference>
<reference evidence="7 8" key="1">
    <citation type="submission" date="2010-10" db="EMBL/GenBank/DDBJ databases">
        <authorList>
            <consortium name="The Broad Institute Genome Sequencing Platform"/>
            <person name="Ward D."/>
            <person name="Earl A."/>
            <person name="Feldgarden M."/>
            <person name="Young S.K."/>
            <person name="Gargeya S."/>
            <person name="Zeng Q."/>
            <person name="Alvarado L."/>
            <person name="Berlin A."/>
            <person name="Bochicchio J."/>
            <person name="Chapman S.B."/>
            <person name="Chen Z."/>
            <person name="Freedman E."/>
            <person name="Gellesch M."/>
            <person name="Goldberg J."/>
            <person name="Griggs A."/>
            <person name="Gujja S."/>
            <person name="Heilman E."/>
            <person name="Heiman D."/>
            <person name="Howarth C."/>
            <person name="Mehta T."/>
            <person name="Neiman D."/>
            <person name="Pearson M."/>
            <person name="Roberts A."/>
            <person name="Saif S."/>
            <person name="Shea T."/>
            <person name="Shenoy N."/>
            <person name="Sisk P."/>
            <person name="Stolte C."/>
            <person name="Sykes S."/>
            <person name="White J."/>
            <person name="Yandava C."/>
            <person name="Allen-Vercoe E."/>
            <person name="Sibley C."/>
            <person name="Ambrose C.E."/>
            <person name="Strauss J."/>
            <person name="Daigneault M."/>
            <person name="Haas B."/>
            <person name="Nusbaum C."/>
            <person name="Birren B."/>
        </authorList>
    </citation>
    <scope>NUCLEOTIDE SEQUENCE [LARGE SCALE GENOMIC DNA]</scope>
    <source>
        <strain evidence="7 8">3_1_6</strain>
    </source>
</reference>
<evidence type="ECO:0000256" key="1">
    <source>
        <dbReference type="ARBA" id="ARBA00010815"/>
    </source>
</evidence>
<proteinExistence type="inferred from homology"/>
<dbReference type="EMBL" id="ADCP02000003">
    <property type="protein sequence ID" value="EFV44440.1"/>
    <property type="molecule type" value="Genomic_DNA"/>
</dbReference>
<keyword evidence="4" id="KW-0949">S-adenosyl-L-methionine</keyword>
<dbReference type="HOGENOM" id="CLU_026434_6_0_7"/>
<dbReference type="RefSeq" id="WP_005027343.1">
    <property type="nucleotide sequence ID" value="NZ_KE150240.1"/>
</dbReference>